<protein>
    <recommendedName>
        <fullName evidence="1">DUF4817 domain-containing protein</fullName>
    </recommendedName>
</protein>
<feature type="non-terminal residue" evidence="2">
    <location>
        <position position="1"/>
    </location>
</feature>
<reference evidence="2 3" key="1">
    <citation type="journal article" date="2014" name="Curr. Biol.">
        <title>The genome of the clonal raider ant Cerapachys biroi.</title>
        <authorList>
            <person name="Oxley P.R."/>
            <person name="Ji L."/>
            <person name="Fetter-Pruneda I."/>
            <person name="McKenzie S.K."/>
            <person name="Li C."/>
            <person name="Hu H."/>
            <person name="Zhang G."/>
            <person name="Kronauer D.J."/>
        </authorList>
    </citation>
    <scope>NUCLEOTIDE SEQUENCE [LARGE SCALE GENOMIC DNA]</scope>
</reference>
<feature type="domain" description="DUF4817" evidence="1">
    <location>
        <begin position="8"/>
        <end position="45"/>
    </location>
</feature>
<organism evidence="2 3">
    <name type="scientific">Ooceraea biroi</name>
    <name type="common">Clonal raider ant</name>
    <name type="synonym">Cerapachys biroi</name>
    <dbReference type="NCBI Taxonomy" id="2015173"/>
    <lineage>
        <taxon>Eukaryota</taxon>
        <taxon>Metazoa</taxon>
        <taxon>Ecdysozoa</taxon>
        <taxon>Arthropoda</taxon>
        <taxon>Hexapoda</taxon>
        <taxon>Insecta</taxon>
        <taxon>Pterygota</taxon>
        <taxon>Neoptera</taxon>
        <taxon>Endopterygota</taxon>
        <taxon>Hymenoptera</taxon>
        <taxon>Apocrita</taxon>
        <taxon>Aculeata</taxon>
        <taxon>Formicoidea</taxon>
        <taxon>Formicidae</taxon>
        <taxon>Dorylinae</taxon>
        <taxon>Ooceraea</taxon>
    </lineage>
</organism>
<dbReference type="OrthoDB" id="7699088at2759"/>
<dbReference type="Proteomes" id="UP000053097">
    <property type="component" value="Unassembled WGS sequence"/>
</dbReference>
<dbReference type="InterPro" id="IPR032135">
    <property type="entry name" value="DUF4817"/>
</dbReference>
<keyword evidence="3" id="KW-1185">Reference proteome</keyword>
<dbReference type="Pfam" id="PF16087">
    <property type="entry name" value="DUF4817"/>
    <property type="match status" value="1"/>
</dbReference>
<dbReference type="EMBL" id="KK107030">
    <property type="protein sequence ID" value="EZA62153.1"/>
    <property type="molecule type" value="Genomic_DNA"/>
</dbReference>
<dbReference type="AlphaFoldDB" id="A0A026X277"/>
<name>A0A026X277_OOCBI</name>
<accession>A0A026X277</accession>
<evidence type="ECO:0000313" key="3">
    <source>
        <dbReference type="Proteomes" id="UP000053097"/>
    </source>
</evidence>
<evidence type="ECO:0000259" key="1">
    <source>
        <dbReference type="Pfam" id="PF16087"/>
    </source>
</evidence>
<proteinExistence type="predicted"/>
<gene>
    <name evidence="2" type="ORF">X777_03760</name>
</gene>
<sequence>FFNNEMADMHFMYGRANGSSLAARRLYMEKFPNRRVPSHVLIQNFRLCELGSFRTRHRDSDRPRSVSTLNIAFEGL</sequence>
<evidence type="ECO:0000313" key="2">
    <source>
        <dbReference type="EMBL" id="EZA62153.1"/>
    </source>
</evidence>